<organism evidence="2">
    <name type="scientific">Pandoravirus quercus</name>
    <dbReference type="NCBI Taxonomy" id="2107709"/>
    <lineage>
        <taxon>Viruses</taxon>
        <taxon>Pandoravirus</taxon>
    </lineage>
</organism>
<reference evidence="2" key="1">
    <citation type="journal article" date="2018" name="Nat. Commun.">
        <title>Diversity and evolution of the emerging Pandoraviridae family.</title>
        <authorList>
            <person name="Legendre M."/>
            <person name="Fabre E."/>
            <person name="Poirot O."/>
            <person name="Jeudy S."/>
            <person name="Lartigue A."/>
            <person name="Alempic J.M."/>
            <person name="Beucher L."/>
            <person name="Philippe N."/>
            <person name="Bertaux L."/>
            <person name="Christo-Foroux E."/>
            <person name="Labadie K."/>
            <person name="Coute Y."/>
            <person name="Abergel C."/>
            <person name="Claverie J.M."/>
        </authorList>
    </citation>
    <scope>NUCLEOTIDE SEQUENCE [LARGE SCALE GENOMIC DNA]</scope>
    <source>
        <strain evidence="2">Quercus</strain>
    </source>
</reference>
<dbReference type="GeneID" id="36844162"/>
<gene>
    <name evidence="2" type="ORF">pqer_cds_599</name>
</gene>
<evidence type="ECO:0000256" key="1">
    <source>
        <dbReference type="SAM" id="Phobius"/>
    </source>
</evidence>
<feature type="transmembrane region" description="Helical" evidence="1">
    <location>
        <begin position="103"/>
        <end position="125"/>
    </location>
</feature>
<protein>
    <submittedName>
        <fullName evidence="2">Uncharacterized protein</fullName>
    </submittedName>
</protein>
<dbReference type="KEGG" id="vg:36844162"/>
<feature type="transmembrane region" description="Helical" evidence="1">
    <location>
        <begin position="198"/>
        <end position="220"/>
    </location>
</feature>
<dbReference type="Proteomes" id="UP000248852">
    <property type="component" value="Segment"/>
</dbReference>
<evidence type="ECO:0000313" key="2">
    <source>
        <dbReference type="EMBL" id="AVK75021.1"/>
    </source>
</evidence>
<name>A0A2U7U9A3_9VIRU</name>
<keyword evidence="1" id="KW-0472">Membrane</keyword>
<keyword evidence="1" id="KW-1133">Transmembrane helix</keyword>
<dbReference type="EMBL" id="MG011689">
    <property type="protein sequence ID" value="AVK75021.1"/>
    <property type="molecule type" value="Genomic_DNA"/>
</dbReference>
<dbReference type="RefSeq" id="YP_009483290.1">
    <property type="nucleotide sequence ID" value="NC_037667.1"/>
</dbReference>
<proteinExistence type="predicted"/>
<sequence>MSQSASAEVQPLSAVADTNGTAAIGSVSASAAEPCRGEAAMAPSTGDTAVAVSASPSPSTTVDDHGNKSRPCRCNYKAVAKASTCSPPVHAHRPAPASRLCSVGVWIALFCLVATAAVGVTVFAYSRATVAAPVEDVIEIETDAGTVGNPMVGQDDARCACARTPKGPLVPGRVITDTHRPHRTCVCDLSGEMTTDRFGHVACMLVFVLVWVIPLVIMIVESLL</sequence>
<accession>A0A2U7U9A3</accession>
<keyword evidence="1" id="KW-0812">Transmembrane</keyword>